<dbReference type="AlphaFoldDB" id="A0A0G0WGH8"/>
<evidence type="ECO:0000313" key="2">
    <source>
        <dbReference type="Proteomes" id="UP000034753"/>
    </source>
</evidence>
<organism evidence="1 2">
    <name type="scientific">Candidatus Daviesbacteria bacterium GW2011_GWB1_41_5</name>
    <dbReference type="NCBI Taxonomy" id="1618429"/>
    <lineage>
        <taxon>Bacteria</taxon>
        <taxon>Candidatus Daviesiibacteriota</taxon>
    </lineage>
</organism>
<proteinExistence type="predicted"/>
<comment type="caution">
    <text evidence="1">The sequence shown here is derived from an EMBL/GenBank/DDBJ whole genome shotgun (WGS) entry which is preliminary data.</text>
</comment>
<reference evidence="1 2" key="1">
    <citation type="journal article" date="2015" name="Nature">
        <title>rRNA introns, odd ribosomes, and small enigmatic genomes across a large radiation of phyla.</title>
        <authorList>
            <person name="Brown C.T."/>
            <person name="Hug L.A."/>
            <person name="Thomas B.C."/>
            <person name="Sharon I."/>
            <person name="Castelle C.J."/>
            <person name="Singh A."/>
            <person name="Wilkins M.J."/>
            <person name="Williams K.H."/>
            <person name="Banfield J.F."/>
        </authorList>
    </citation>
    <scope>NUCLEOTIDE SEQUENCE [LARGE SCALE GENOMIC DNA]</scope>
</reference>
<name>A0A0G0WGH8_9BACT</name>
<sequence>MAKVEIVQSLLDEIKKKFKGESHKIIDLLETLEENPHKGKSVGQVGGLLVKELKYGSFRFYFIVDGNKLKIFSKEELTDLLIKFVRMSSKNNQQKVIDEIKYILRNLDNE</sequence>
<evidence type="ECO:0000313" key="1">
    <source>
        <dbReference type="EMBL" id="KKS11112.1"/>
    </source>
</evidence>
<dbReference type="Proteomes" id="UP000034753">
    <property type="component" value="Unassembled WGS sequence"/>
</dbReference>
<gene>
    <name evidence="1" type="ORF">UU67_C0084G0009</name>
</gene>
<accession>A0A0G0WGH8</accession>
<protein>
    <submittedName>
        <fullName evidence="1">Uncharacterized protein</fullName>
    </submittedName>
</protein>
<dbReference type="EMBL" id="LCBN01000084">
    <property type="protein sequence ID" value="KKS11112.1"/>
    <property type="molecule type" value="Genomic_DNA"/>
</dbReference>